<dbReference type="Proteomes" id="UP000829196">
    <property type="component" value="Unassembled WGS sequence"/>
</dbReference>
<accession>A0A8T3BBR8</accession>
<dbReference type="EMBL" id="JAGYWB010000010">
    <property type="protein sequence ID" value="KAI0508022.1"/>
    <property type="molecule type" value="Genomic_DNA"/>
</dbReference>
<evidence type="ECO:0000313" key="2">
    <source>
        <dbReference type="Proteomes" id="UP000829196"/>
    </source>
</evidence>
<protein>
    <submittedName>
        <fullName evidence="1">Uncharacterized protein</fullName>
    </submittedName>
</protein>
<proteinExistence type="predicted"/>
<comment type="caution">
    <text evidence="1">The sequence shown here is derived from an EMBL/GenBank/DDBJ whole genome shotgun (WGS) entry which is preliminary data.</text>
</comment>
<dbReference type="PANTHER" id="PTHR47863:SF4">
    <property type="entry name" value="RING_FYVE_PHD ZINC FINGER SUPERFAMILY PROTEIN"/>
    <property type="match status" value="1"/>
</dbReference>
<evidence type="ECO:0000313" key="1">
    <source>
        <dbReference type="EMBL" id="KAI0508022.1"/>
    </source>
</evidence>
<gene>
    <name evidence="1" type="ORF">KFK09_014156</name>
</gene>
<name>A0A8T3BBR8_DENNO</name>
<organism evidence="1 2">
    <name type="scientific">Dendrobium nobile</name>
    <name type="common">Orchid</name>
    <dbReference type="NCBI Taxonomy" id="94219"/>
    <lineage>
        <taxon>Eukaryota</taxon>
        <taxon>Viridiplantae</taxon>
        <taxon>Streptophyta</taxon>
        <taxon>Embryophyta</taxon>
        <taxon>Tracheophyta</taxon>
        <taxon>Spermatophyta</taxon>
        <taxon>Magnoliopsida</taxon>
        <taxon>Liliopsida</taxon>
        <taxon>Asparagales</taxon>
        <taxon>Orchidaceae</taxon>
        <taxon>Epidendroideae</taxon>
        <taxon>Malaxideae</taxon>
        <taxon>Dendrobiinae</taxon>
        <taxon>Dendrobium</taxon>
    </lineage>
</organism>
<dbReference type="AlphaFoldDB" id="A0A8T3BBR8"/>
<dbReference type="PANTHER" id="PTHR47863">
    <property type="entry name" value="RING/FYVE/PHD ZINC FINGER SUPERFAMILY PROTEIN"/>
    <property type="match status" value="1"/>
</dbReference>
<reference evidence="1" key="1">
    <citation type="journal article" date="2022" name="Front. Genet.">
        <title>Chromosome-Scale Assembly of the Dendrobium nobile Genome Provides Insights Into the Molecular Mechanism of the Biosynthesis of the Medicinal Active Ingredient of Dendrobium.</title>
        <authorList>
            <person name="Xu Q."/>
            <person name="Niu S.-C."/>
            <person name="Li K.-L."/>
            <person name="Zheng P.-J."/>
            <person name="Zhang X.-J."/>
            <person name="Jia Y."/>
            <person name="Liu Y."/>
            <person name="Niu Y.-X."/>
            <person name="Yu L.-H."/>
            <person name="Chen D.-F."/>
            <person name="Zhang G.-Q."/>
        </authorList>
    </citation>
    <scope>NUCLEOTIDE SEQUENCE</scope>
    <source>
        <tissue evidence="1">Leaf</tissue>
    </source>
</reference>
<keyword evidence="2" id="KW-1185">Reference proteome</keyword>
<dbReference type="OrthoDB" id="785443at2759"/>
<sequence>MSSSSSSVIPWRWVIEYLADVPDVGTSILSALVDRFPEVLANSFGAVKERLSLRYLEEGSGMASGETPPAVATNAPSTSASAAKIDAALTCEEVLLSKVATTNADVRGKASLDGGDLHKFILLKRATLPKSSIDLVLS</sequence>